<name>A0A1M6QXF9_9CLOT</name>
<protein>
    <submittedName>
        <fullName evidence="1">Uncharacterized protein</fullName>
    </submittedName>
</protein>
<organism evidence="1 2">
    <name type="scientific">Hathewaya proteolytica DSM 3090</name>
    <dbReference type="NCBI Taxonomy" id="1121331"/>
    <lineage>
        <taxon>Bacteria</taxon>
        <taxon>Bacillati</taxon>
        <taxon>Bacillota</taxon>
        <taxon>Clostridia</taxon>
        <taxon>Eubacteriales</taxon>
        <taxon>Clostridiaceae</taxon>
        <taxon>Hathewaya</taxon>
    </lineage>
</organism>
<sequence length="76" mass="8726">MGVKNSWGAFLDFRRIYEGFALTKKLNLVSITIRSVIKYWEVVNLPPCGLMVEGAQACGLSLHLPKEPYVWENLKW</sequence>
<evidence type="ECO:0000313" key="1">
    <source>
        <dbReference type="EMBL" id="SHK24866.1"/>
    </source>
</evidence>
<dbReference type="EMBL" id="FRAD01000019">
    <property type="protein sequence ID" value="SHK24866.1"/>
    <property type="molecule type" value="Genomic_DNA"/>
</dbReference>
<reference evidence="1 2" key="1">
    <citation type="submission" date="2016-11" db="EMBL/GenBank/DDBJ databases">
        <authorList>
            <person name="Jaros S."/>
            <person name="Januszkiewicz K."/>
            <person name="Wedrychowicz H."/>
        </authorList>
    </citation>
    <scope>NUCLEOTIDE SEQUENCE [LARGE SCALE GENOMIC DNA]</scope>
    <source>
        <strain evidence="1 2">DSM 3090</strain>
    </source>
</reference>
<evidence type="ECO:0000313" key="2">
    <source>
        <dbReference type="Proteomes" id="UP000183952"/>
    </source>
</evidence>
<gene>
    <name evidence="1" type="ORF">SAMN02745248_02145</name>
</gene>
<proteinExistence type="predicted"/>
<dbReference type="Proteomes" id="UP000183952">
    <property type="component" value="Unassembled WGS sequence"/>
</dbReference>
<keyword evidence="2" id="KW-1185">Reference proteome</keyword>
<dbReference type="AlphaFoldDB" id="A0A1M6QXF9"/>
<dbReference type="STRING" id="1121331.SAMN02745248_02145"/>
<accession>A0A1M6QXF9</accession>
<dbReference type="RefSeq" id="WP_072904080.1">
    <property type="nucleotide sequence ID" value="NZ_FRAD01000019.1"/>
</dbReference>